<dbReference type="Pfam" id="PF20510">
    <property type="entry name" value="HgmA_N"/>
    <property type="match status" value="1"/>
</dbReference>
<dbReference type="EC" id="1.13.11.5" evidence="8"/>
<proteinExistence type="inferred from homology"/>
<dbReference type="EMBL" id="FAXC01000045">
    <property type="protein sequence ID" value="CUV08332.1"/>
    <property type="molecule type" value="Genomic_DNA"/>
</dbReference>
<gene>
    <name evidence="8" type="ORF">MGWOODY_Mmi2125</name>
</gene>
<evidence type="ECO:0000256" key="6">
    <source>
        <dbReference type="ARBA" id="ARBA00023004"/>
    </source>
</evidence>
<name>A0A160VDS5_9ZZZZ</name>
<dbReference type="Gene3D" id="2.60.120.10">
    <property type="entry name" value="Jelly Rolls"/>
    <property type="match status" value="1"/>
</dbReference>
<feature type="domain" description="Homogentisate 1,2-dioxygenase N-terminal" evidence="7">
    <location>
        <begin position="106"/>
        <end position="247"/>
    </location>
</feature>
<keyword evidence="4 8" id="KW-0223">Dioxygenase</keyword>
<dbReference type="PANTHER" id="PTHR11056:SF0">
    <property type="entry name" value="HOMOGENTISATE 1,2-DIOXYGENASE"/>
    <property type="match status" value="1"/>
</dbReference>
<dbReference type="InterPro" id="IPR014710">
    <property type="entry name" value="RmlC-like_jellyroll"/>
</dbReference>
<evidence type="ECO:0000259" key="7">
    <source>
        <dbReference type="Pfam" id="PF20510"/>
    </source>
</evidence>
<dbReference type="InterPro" id="IPR011051">
    <property type="entry name" value="RmlC_Cupin_sf"/>
</dbReference>
<protein>
    <submittedName>
        <fullName evidence="8">Homogentisate 1,2-dioxygenase</fullName>
        <ecNumber evidence="8">1.13.11.5</ecNumber>
    </submittedName>
</protein>
<dbReference type="GO" id="GO:0046872">
    <property type="term" value="F:metal ion binding"/>
    <property type="evidence" value="ECO:0007669"/>
    <property type="project" value="UniProtKB-KW"/>
</dbReference>
<comment type="cofactor">
    <cofactor evidence="1">
        <name>Fe cation</name>
        <dbReference type="ChEBI" id="CHEBI:24875"/>
    </cofactor>
</comment>
<sequence>MPYYQKRGQIPNKRHIQFRDNKGNLYWEELISREGFNHIYSNVYHIHPPTAVQKIGDITVLPLEEWNQTHRHHHLKTRELDHNGDAVASRIPLFFNSDVILSKAHTSQSMNSLYRNGHHDECLFVHSGKGTLKSNFGSLPLIGGDYAIIPRGVIWKLEIEKPMELLVVETAGPIETPDRYRNRLGQLLEHSPFSERDIKTPQYENPVSDGPIEVVVRLAQGLQSYEYRHHPFDIVGWDGCYFPWAFNVNDFMPITGKVHQPPPVHQVFQAPGLVICNFVPRIFDYHPEAVPAPYAHSNVDSDEILYYVSGDFMSRRGIEEGSITYHPAGLPHGPQPDKIEESLGTKEANEIAVMVDAFHPLKMTNAATDIDESDYPLSWLGNS</sequence>
<reference evidence="8" key="1">
    <citation type="submission" date="2015-10" db="EMBL/GenBank/DDBJ databases">
        <authorList>
            <person name="Gilbert D.G."/>
        </authorList>
    </citation>
    <scope>NUCLEOTIDE SEQUENCE</scope>
</reference>
<dbReference type="AlphaFoldDB" id="A0A160VDS5"/>
<organism evidence="8">
    <name type="scientific">hydrothermal vent metagenome</name>
    <dbReference type="NCBI Taxonomy" id="652676"/>
    <lineage>
        <taxon>unclassified sequences</taxon>
        <taxon>metagenomes</taxon>
        <taxon>ecological metagenomes</taxon>
    </lineage>
</organism>
<evidence type="ECO:0000313" key="8">
    <source>
        <dbReference type="EMBL" id="CUV08332.1"/>
    </source>
</evidence>
<evidence type="ECO:0000256" key="3">
    <source>
        <dbReference type="ARBA" id="ARBA00022723"/>
    </source>
</evidence>
<keyword evidence="5 8" id="KW-0560">Oxidoreductase</keyword>
<evidence type="ECO:0000256" key="1">
    <source>
        <dbReference type="ARBA" id="ARBA00001962"/>
    </source>
</evidence>
<dbReference type="InterPro" id="IPR046452">
    <property type="entry name" value="HgmA_N"/>
</dbReference>
<dbReference type="GO" id="GO:0006570">
    <property type="term" value="P:tyrosine metabolic process"/>
    <property type="evidence" value="ECO:0007669"/>
    <property type="project" value="InterPro"/>
</dbReference>
<keyword evidence="6" id="KW-0408">Iron</keyword>
<keyword evidence="3" id="KW-0479">Metal-binding</keyword>
<evidence type="ECO:0000256" key="4">
    <source>
        <dbReference type="ARBA" id="ARBA00022964"/>
    </source>
</evidence>
<dbReference type="InterPro" id="IPR005708">
    <property type="entry name" value="Homogentis_dOase"/>
</dbReference>
<dbReference type="SUPFAM" id="SSF51182">
    <property type="entry name" value="RmlC-like cupins"/>
    <property type="match status" value="1"/>
</dbReference>
<dbReference type="GO" id="GO:0005737">
    <property type="term" value="C:cytoplasm"/>
    <property type="evidence" value="ECO:0007669"/>
    <property type="project" value="TreeGrafter"/>
</dbReference>
<accession>A0A160VDS5</accession>
<dbReference type="GO" id="GO:0006559">
    <property type="term" value="P:L-phenylalanine catabolic process"/>
    <property type="evidence" value="ECO:0007669"/>
    <property type="project" value="InterPro"/>
</dbReference>
<dbReference type="GO" id="GO:0004411">
    <property type="term" value="F:homogentisate 1,2-dioxygenase activity"/>
    <property type="evidence" value="ECO:0007669"/>
    <property type="project" value="UniProtKB-EC"/>
</dbReference>
<evidence type="ECO:0000256" key="5">
    <source>
        <dbReference type="ARBA" id="ARBA00023002"/>
    </source>
</evidence>
<evidence type="ECO:0000256" key="2">
    <source>
        <dbReference type="ARBA" id="ARBA00007757"/>
    </source>
</evidence>
<comment type="similarity">
    <text evidence="2">Belongs to the homogentisate dioxygenase family.</text>
</comment>
<dbReference type="PANTHER" id="PTHR11056">
    <property type="entry name" value="HOMOGENTISATE 1,2-DIOXYGENASE"/>
    <property type="match status" value="1"/>
</dbReference>